<feature type="domain" description="DUF3447" evidence="2">
    <location>
        <begin position="517"/>
        <end position="592"/>
    </location>
</feature>
<proteinExistence type="predicted"/>
<feature type="repeat" description="ANK" evidence="1">
    <location>
        <begin position="292"/>
        <end position="324"/>
    </location>
</feature>
<dbReference type="Pfam" id="PF12796">
    <property type="entry name" value="Ank_2"/>
    <property type="match status" value="2"/>
</dbReference>
<evidence type="ECO:0000256" key="1">
    <source>
        <dbReference type="PROSITE-ProRule" id="PRU00023"/>
    </source>
</evidence>
<sequence length="695" mass="80440">MSSQACATNANEILMILKGYNDSVRHLYHLQSNFSDELYQEFKEIFKMIQQNLLETKTLYLREIFNILNPKQPYILRNLEFYSCLSCHFAWNYKDKDTFKSRDCDYRKILNNDPVFMAIVYHDKNSFDSLTKSDNFDKNQRYNSIIQADKQISISLLELCCVSGSLDCFNILRTRFNSEITQLCLQLSFFGGNKEIITECLKVHKPDDECMTNAIISHDMELFKMLFNEYKMQPKLEDFSNYHNLEAFLYYFDQSKSKDANKFFILSLGFNIPSLCQYFILNGADINTKDEKGKTALHIAVLSYHLKLAEFLVSHGADLYAKDNEGKIAPQYADQIKSIVLVKLFISNGVDYLKLFQFTKPADGNLYSELNNRFKDYIETTNALFCLKTRNTEDLLRIAKMVKTNLIDKLLIIPSWELFEFLENTHFAFKNEYSQIEKCIFENVNIDAKTNDVNYEPILNAIKNDDQKTFSFLINDDNFDEHEVKGHFYIDGDKCSYLEICCNYGAVKCFKILRSEFDSTITSECLDFSFLSGNPEIFHECLKEITPDESCMEYAIVSHNVDFVSFLKNEYGIEIDLSMCVHHMNLQAFLIYLDQTNDINGCFVYSLGFNIPSLWKYLLSIGADINAKAADGSTALFHAIEFCDQYTVELLILLGADVNATNNYGISVLEFSKKYSYKEIPNLLISYGAEQNNTQ</sequence>
<dbReference type="Pfam" id="PF11929">
    <property type="entry name" value="DUF3447"/>
    <property type="match status" value="2"/>
</dbReference>
<reference evidence="3" key="2">
    <citation type="journal article" date="2007" name="Science">
        <title>Draft genome sequence of the sexually transmitted pathogen Trichomonas vaginalis.</title>
        <authorList>
            <person name="Carlton J.M."/>
            <person name="Hirt R.P."/>
            <person name="Silva J.C."/>
            <person name="Delcher A.L."/>
            <person name="Schatz M."/>
            <person name="Zhao Q."/>
            <person name="Wortman J.R."/>
            <person name="Bidwell S.L."/>
            <person name="Alsmark U.C.M."/>
            <person name="Besteiro S."/>
            <person name="Sicheritz-Ponten T."/>
            <person name="Noel C.J."/>
            <person name="Dacks J.B."/>
            <person name="Foster P.G."/>
            <person name="Simillion C."/>
            <person name="Van de Peer Y."/>
            <person name="Miranda-Saavedra D."/>
            <person name="Barton G.J."/>
            <person name="Westrop G.D."/>
            <person name="Mueller S."/>
            <person name="Dessi D."/>
            <person name="Fiori P.L."/>
            <person name="Ren Q."/>
            <person name="Paulsen I."/>
            <person name="Zhang H."/>
            <person name="Bastida-Corcuera F.D."/>
            <person name="Simoes-Barbosa A."/>
            <person name="Brown M.T."/>
            <person name="Hayes R.D."/>
            <person name="Mukherjee M."/>
            <person name="Okumura C.Y."/>
            <person name="Schneider R."/>
            <person name="Smith A.J."/>
            <person name="Vanacova S."/>
            <person name="Villalvazo M."/>
            <person name="Haas B.J."/>
            <person name="Pertea M."/>
            <person name="Feldblyum T.V."/>
            <person name="Utterback T.R."/>
            <person name="Shu C.L."/>
            <person name="Osoegawa K."/>
            <person name="de Jong P.J."/>
            <person name="Hrdy I."/>
            <person name="Horvathova L."/>
            <person name="Zubacova Z."/>
            <person name="Dolezal P."/>
            <person name="Malik S.B."/>
            <person name="Logsdon J.M. Jr."/>
            <person name="Henze K."/>
            <person name="Gupta A."/>
            <person name="Wang C.C."/>
            <person name="Dunne R.L."/>
            <person name="Upcroft J.A."/>
            <person name="Upcroft P."/>
            <person name="White O."/>
            <person name="Salzberg S.L."/>
            <person name="Tang P."/>
            <person name="Chiu C.-H."/>
            <person name="Lee Y.-S."/>
            <person name="Embley T.M."/>
            <person name="Coombs G.H."/>
            <person name="Mottram J.C."/>
            <person name="Tachezy J."/>
            <person name="Fraser-Liggett C.M."/>
            <person name="Johnson P.J."/>
        </authorList>
    </citation>
    <scope>NUCLEOTIDE SEQUENCE [LARGE SCALE GENOMIC DNA]</scope>
    <source>
        <strain evidence="3">G3</strain>
    </source>
</reference>
<dbReference type="RefSeq" id="XP_001581812.1">
    <property type="nucleotide sequence ID" value="XM_001581762.1"/>
</dbReference>
<name>A2DF98_TRIV3</name>
<dbReference type="SMART" id="SM00248">
    <property type="entry name" value="ANK"/>
    <property type="match status" value="6"/>
</dbReference>
<dbReference type="VEuPathDB" id="TrichDB:TVAGG3_0565790"/>
<dbReference type="InterPro" id="IPR020683">
    <property type="entry name" value="DUF3447"/>
</dbReference>
<dbReference type="VEuPathDB" id="TrichDB:TVAG_436500"/>
<dbReference type="InParanoid" id="A2DF98"/>
<dbReference type="AlphaFoldDB" id="A2DF98"/>
<dbReference type="InterPro" id="IPR036770">
    <property type="entry name" value="Ankyrin_rpt-contain_sf"/>
</dbReference>
<keyword evidence="4" id="KW-1185">Reference proteome</keyword>
<dbReference type="KEGG" id="tva:5466378"/>
<organism evidence="3 4">
    <name type="scientific">Trichomonas vaginalis (strain ATCC PRA-98 / G3)</name>
    <dbReference type="NCBI Taxonomy" id="412133"/>
    <lineage>
        <taxon>Eukaryota</taxon>
        <taxon>Metamonada</taxon>
        <taxon>Parabasalia</taxon>
        <taxon>Trichomonadida</taxon>
        <taxon>Trichomonadidae</taxon>
        <taxon>Trichomonas</taxon>
    </lineage>
</organism>
<accession>A2DF98</accession>
<feature type="repeat" description="ANK" evidence="1">
    <location>
        <begin position="631"/>
        <end position="663"/>
    </location>
</feature>
<dbReference type="PROSITE" id="PS50297">
    <property type="entry name" value="ANK_REP_REGION"/>
    <property type="match status" value="2"/>
</dbReference>
<dbReference type="EMBL" id="DS113194">
    <property type="protein sequence ID" value="EAY20826.1"/>
    <property type="molecule type" value="Genomic_DNA"/>
</dbReference>
<dbReference type="Proteomes" id="UP000001542">
    <property type="component" value="Unassembled WGS sequence"/>
</dbReference>
<dbReference type="Gene3D" id="1.25.40.20">
    <property type="entry name" value="Ankyrin repeat-containing domain"/>
    <property type="match status" value="2"/>
</dbReference>
<gene>
    <name evidence="3" type="ORF">TVAG_436500</name>
</gene>
<evidence type="ECO:0000259" key="2">
    <source>
        <dbReference type="Pfam" id="PF11929"/>
    </source>
</evidence>
<reference evidence="3" key="1">
    <citation type="submission" date="2006-10" db="EMBL/GenBank/DDBJ databases">
        <authorList>
            <person name="Amadeo P."/>
            <person name="Zhao Q."/>
            <person name="Wortman J."/>
            <person name="Fraser-Liggett C."/>
            <person name="Carlton J."/>
        </authorList>
    </citation>
    <scope>NUCLEOTIDE SEQUENCE</scope>
    <source>
        <strain evidence="3">G3</strain>
    </source>
</reference>
<dbReference type="PRINTS" id="PR01415">
    <property type="entry name" value="ANKYRIN"/>
</dbReference>
<dbReference type="SUPFAM" id="SSF48403">
    <property type="entry name" value="Ankyrin repeat"/>
    <property type="match status" value="2"/>
</dbReference>
<dbReference type="InterPro" id="IPR002110">
    <property type="entry name" value="Ankyrin_rpt"/>
</dbReference>
<keyword evidence="1" id="KW-0040">ANK repeat</keyword>
<protein>
    <recommendedName>
        <fullName evidence="2">DUF3447 domain-containing protein</fullName>
    </recommendedName>
</protein>
<dbReference type="STRING" id="5722.A2DF98"/>
<dbReference type="PANTHER" id="PTHR24182">
    <property type="entry name" value="ANKYRIN REPEAT AND SOCS BOX CONTAINING 4"/>
    <property type="match status" value="1"/>
</dbReference>
<evidence type="ECO:0000313" key="3">
    <source>
        <dbReference type="EMBL" id="EAY20826.1"/>
    </source>
</evidence>
<dbReference type="SMR" id="A2DF98"/>
<dbReference type="PROSITE" id="PS50088">
    <property type="entry name" value="ANK_REPEAT"/>
    <property type="match status" value="2"/>
</dbReference>
<evidence type="ECO:0000313" key="4">
    <source>
        <dbReference type="Proteomes" id="UP000001542"/>
    </source>
</evidence>
<feature type="domain" description="DUF3447" evidence="2">
    <location>
        <begin position="176"/>
        <end position="251"/>
    </location>
</feature>
<dbReference type="eggNOG" id="KOG0504">
    <property type="taxonomic scope" value="Eukaryota"/>
</dbReference>
<dbReference type="PANTHER" id="PTHR24182:SF13">
    <property type="entry name" value="LD18443P"/>
    <property type="match status" value="1"/>
</dbReference>